<evidence type="ECO:0000313" key="1">
    <source>
        <dbReference type="EMBL" id="SFG51886.1"/>
    </source>
</evidence>
<proteinExistence type="predicted"/>
<gene>
    <name evidence="1" type="ORF">SAMN05216175_1084</name>
</gene>
<dbReference type="OrthoDB" id="7221817at2"/>
<dbReference type="SUPFAM" id="SSF52467">
    <property type="entry name" value="DHS-like NAD/FAD-binding domain"/>
    <property type="match status" value="1"/>
</dbReference>
<dbReference type="InterPro" id="IPR029035">
    <property type="entry name" value="DHS-like_NAD/FAD-binding_dom"/>
</dbReference>
<dbReference type="STRING" id="1045558.SAMN05216175_1084"/>
<dbReference type="AlphaFoldDB" id="A0A1I2SNW3"/>
<accession>A0A1I2SNW3</accession>
<protein>
    <submittedName>
        <fullName evidence="1">SIR2-like domain-containing protein</fullName>
    </submittedName>
</protein>
<dbReference type="RefSeq" id="WP_090728403.1">
    <property type="nucleotide sequence ID" value="NZ_FOOU01000008.1"/>
</dbReference>
<dbReference type="EMBL" id="FOOU01000008">
    <property type="protein sequence ID" value="SFG51886.1"/>
    <property type="molecule type" value="Genomic_DNA"/>
</dbReference>
<keyword evidence="2" id="KW-1185">Reference proteome</keyword>
<sequence>MNKEVTENKNIINLPDYTTLKKLSAALWQQDNAYHGAAVMVGAGFSRSAASTGDINSTLPLWYDLSKILAEELGANSNSDPLRLAEEYSAYFGKQALLDLVKKEVNDEAWIPGELHKLLLEFPWSEVLTTNWDTLLECASKKVHQPVYSVVSRQEDLSRFRSPRIVKLHGTINVTEDLIFTQEDYRKYPQSHAAFVNFTRQVFIENELCLLGFSGDDPNFLQWTGWVRDQLATNSRRIYLVGALNLTVAKRKYLESINIAPIDLTKLVTHYDNHDTKHLEATKIFFQTLQHLKPKPVWEWHPTQLQGSTITTEEQQKTFNNPEYAAALLEKQLPLLETDRKSYPGWLVCPSMLRQQLQSQINTPFPSEKNLSKMAPDSRAKLLYEIAWRASVTYDLVRSWNVKEMLEICDPAKPCALTKKQQMEIALLLLKSTRWATEGESKNIRETTIAILERDTKHWPESADELAYFQAIVARDKFDFPSIEKNTQKITNRDPIWKLKKASLLAEMGRFDEGKKLIAGAYHELLGQYRNDRNSIYILSRLAWAEWLLRGVEIWSPETKYRELPSLYQNIKCAPLDHIEFIKEKIAKALENQLKREEIEPSFEPGRYKDHSKTVTFNTSAHPLLLIDGILGSAGMPLRWNNVSFITEAASRLVQLHDIDFIHRFSLAIRAMNSDQSHVLTVVFSRTNIANLTQNAADYLLDRCIQAIKYWSSEGLTIEKNNTRYAIDRLRVFIEVLARASVRATPEQAKVVFRLATELGNNEKLNHFWLFDALSHMITYALKSIPKSQHHELLFEALSFPLQTETSISNHENWPNPVIEFPGNRSQNNVLDRRIDEIIDSIAPCGARSSPALIRLLPLIMENFLTAIERDRIAEKIWGKSPDFQNIPETGLLKYVLLKLPSQNHSAVRNLVRKFLFEASDSNLFYRGLLLDIINAATAEGEKEYPNEEQASINFERLVVWRKIQKDADPFGFNDQEEIGSLIGEALSKSIVPSLSTTLLTEENFKKLYSFYVEVGSAETIIEAFLYFAKANNHFVERVESIIRQGLQTQNANKIAYSSYALLKWRDIGNSETTTRLTLRLIYLIGSRITGLAALLGTANEMYNKDYLSGNETESLIEALPIIFDNTDYRNISPSSKEAVSASLIRAAIVRLTRDILKTTQSKNSELLRILQEAKKDALPEVRFAEFEM</sequence>
<dbReference type="Pfam" id="PF13289">
    <property type="entry name" value="SIR2_2"/>
    <property type="match status" value="1"/>
</dbReference>
<name>A0A1I2SNW3_9GAMM</name>
<organism evidence="1 2">
    <name type="scientific">Neptunomonas qingdaonensis</name>
    <dbReference type="NCBI Taxonomy" id="1045558"/>
    <lineage>
        <taxon>Bacteria</taxon>
        <taxon>Pseudomonadati</taxon>
        <taxon>Pseudomonadota</taxon>
        <taxon>Gammaproteobacteria</taxon>
        <taxon>Oceanospirillales</taxon>
        <taxon>Oceanospirillaceae</taxon>
        <taxon>Neptunomonas</taxon>
    </lineage>
</organism>
<reference evidence="2" key="1">
    <citation type="submission" date="2016-10" db="EMBL/GenBank/DDBJ databases">
        <authorList>
            <person name="Varghese N."/>
            <person name="Submissions S."/>
        </authorList>
    </citation>
    <scope>NUCLEOTIDE SEQUENCE [LARGE SCALE GENOMIC DNA]</scope>
    <source>
        <strain evidence="2">CGMCC 1.10971</strain>
    </source>
</reference>
<evidence type="ECO:0000313" key="2">
    <source>
        <dbReference type="Proteomes" id="UP000198623"/>
    </source>
</evidence>
<dbReference type="Proteomes" id="UP000198623">
    <property type="component" value="Unassembled WGS sequence"/>
</dbReference>